<sequence length="283" mass="32989">MISSTFQICVIMEQLTNANLEDKTTNPFLVINQLPHDHFPKQYIWPKNDNDIVTEVLNAPVIDLHGFFIRDEEAIANATNLEKGVIAHANRFSENLPWKEMLSFKYHENSSEELIVDFFHFNKFGQVDHNILIQIKLIYQKCYQSMRKLALDLMELLEISLGVDEQNYFKRLYEDCISLVRWNYYPKSNHPSLMHGVGRHHDPNTITVLYRDQVGGLEVFVDNKWRSVTPYPRTLVVNIGDTFKLKALSNGKYVSCLYRLSVNRFEPRLSVAFFLSPKGDKDL</sequence>
<dbReference type="AlphaFoldDB" id="A0AA38TV06"/>
<feature type="domain" description="Fe2OG dioxygenase" evidence="2">
    <location>
        <begin position="176"/>
        <end position="277"/>
    </location>
</feature>
<dbReference type="InterPro" id="IPR044861">
    <property type="entry name" value="IPNS-like_FE2OG_OXY"/>
</dbReference>
<keyword evidence="4" id="KW-1185">Reference proteome</keyword>
<evidence type="ECO:0000313" key="4">
    <source>
        <dbReference type="Proteomes" id="UP001172457"/>
    </source>
</evidence>
<gene>
    <name evidence="3" type="ORF">OSB04_003504</name>
</gene>
<dbReference type="EMBL" id="JARYMX010000001">
    <property type="protein sequence ID" value="KAJ9567538.1"/>
    <property type="molecule type" value="Genomic_DNA"/>
</dbReference>
<dbReference type="Proteomes" id="UP001172457">
    <property type="component" value="Chromosome 1"/>
</dbReference>
<dbReference type="GO" id="GO:0016491">
    <property type="term" value="F:oxidoreductase activity"/>
    <property type="evidence" value="ECO:0007669"/>
    <property type="project" value="UniProtKB-KW"/>
</dbReference>
<evidence type="ECO:0000256" key="1">
    <source>
        <dbReference type="RuleBase" id="RU003682"/>
    </source>
</evidence>
<comment type="similarity">
    <text evidence="1">Belongs to the iron/ascorbate-dependent oxidoreductase family.</text>
</comment>
<dbReference type="InterPro" id="IPR027443">
    <property type="entry name" value="IPNS-like_sf"/>
</dbReference>
<dbReference type="Pfam" id="PF03171">
    <property type="entry name" value="2OG-FeII_Oxy"/>
    <property type="match status" value="1"/>
</dbReference>
<evidence type="ECO:0000259" key="2">
    <source>
        <dbReference type="PROSITE" id="PS51471"/>
    </source>
</evidence>
<keyword evidence="1" id="KW-0560">Oxidoreductase</keyword>
<dbReference type="InterPro" id="IPR050231">
    <property type="entry name" value="Iron_ascorbate_oxido_reductase"/>
</dbReference>
<dbReference type="PANTHER" id="PTHR47990">
    <property type="entry name" value="2-OXOGLUTARATE (2OG) AND FE(II)-DEPENDENT OXYGENASE SUPERFAMILY PROTEIN-RELATED"/>
    <property type="match status" value="1"/>
</dbReference>
<accession>A0AA38TV06</accession>
<reference evidence="3" key="1">
    <citation type="submission" date="2023-03" db="EMBL/GenBank/DDBJ databases">
        <title>Chromosome-scale reference genome and RAD-based genetic map of yellow starthistle (Centaurea solstitialis) reveal putative structural variation and QTLs associated with invader traits.</title>
        <authorList>
            <person name="Reatini B."/>
            <person name="Cang F.A."/>
            <person name="Jiang Q."/>
            <person name="Mckibben M.T.W."/>
            <person name="Barker M.S."/>
            <person name="Rieseberg L.H."/>
            <person name="Dlugosch K.M."/>
        </authorList>
    </citation>
    <scope>NUCLEOTIDE SEQUENCE</scope>
    <source>
        <strain evidence="3">CAN-66</strain>
        <tissue evidence="3">Leaf</tissue>
    </source>
</reference>
<keyword evidence="1" id="KW-0479">Metal-binding</keyword>
<comment type="caution">
    <text evidence="3">The sequence shown here is derived from an EMBL/GenBank/DDBJ whole genome shotgun (WGS) entry which is preliminary data.</text>
</comment>
<proteinExistence type="inferred from homology"/>
<protein>
    <recommendedName>
        <fullName evidence="2">Fe2OG dioxygenase domain-containing protein</fullName>
    </recommendedName>
</protein>
<organism evidence="3 4">
    <name type="scientific">Centaurea solstitialis</name>
    <name type="common">yellow star-thistle</name>
    <dbReference type="NCBI Taxonomy" id="347529"/>
    <lineage>
        <taxon>Eukaryota</taxon>
        <taxon>Viridiplantae</taxon>
        <taxon>Streptophyta</taxon>
        <taxon>Embryophyta</taxon>
        <taxon>Tracheophyta</taxon>
        <taxon>Spermatophyta</taxon>
        <taxon>Magnoliopsida</taxon>
        <taxon>eudicotyledons</taxon>
        <taxon>Gunneridae</taxon>
        <taxon>Pentapetalae</taxon>
        <taxon>asterids</taxon>
        <taxon>campanulids</taxon>
        <taxon>Asterales</taxon>
        <taxon>Asteraceae</taxon>
        <taxon>Carduoideae</taxon>
        <taxon>Cardueae</taxon>
        <taxon>Centaureinae</taxon>
        <taxon>Centaurea</taxon>
    </lineage>
</organism>
<dbReference type="Gene3D" id="2.60.120.330">
    <property type="entry name" value="B-lactam Antibiotic, Isopenicillin N Synthase, Chain"/>
    <property type="match status" value="1"/>
</dbReference>
<dbReference type="GO" id="GO:0046872">
    <property type="term" value="F:metal ion binding"/>
    <property type="evidence" value="ECO:0007669"/>
    <property type="project" value="UniProtKB-KW"/>
</dbReference>
<evidence type="ECO:0000313" key="3">
    <source>
        <dbReference type="EMBL" id="KAJ9567538.1"/>
    </source>
</evidence>
<name>A0AA38TV06_9ASTR</name>
<keyword evidence="1" id="KW-0408">Iron</keyword>
<dbReference type="InterPro" id="IPR005123">
    <property type="entry name" value="Oxoglu/Fe-dep_dioxygenase_dom"/>
</dbReference>
<dbReference type="PROSITE" id="PS51471">
    <property type="entry name" value="FE2OG_OXY"/>
    <property type="match status" value="1"/>
</dbReference>
<dbReference type="SUPFAM" id="SSF51197">
    <property type="entry name" value="Clavaminate synthase-like"/>
    <property type="match status" value="1"/>
</dbReference>